<keyword evidence="2" id="KW-0732">Signal</keyword>
<keyword evidence="1" id="KW-1133">Transmembrane helix</keyword>
<feature type="transmembrane region" description="Helical" evidence="1">
    <location>
        <begin position="442"/>
        <end position="464"/>
    </location>
</feature>
<feature type="signal peptide" evidence="2">
    <location>
        <begin position="1"/>
        <end position="21"/>
    </location>
</feature>
<dbReference type="AlphaFoldDB" id="C1MNL0"/>
<keyword evidence="1" id="KW-0472">Membrane</keyword>
<feature type="chain" id="PRO_5002911996" evidence="2">
    <location>
        <begin position="22"/>
        <end position="492"/>
    </location>
</feature>
<protein>
    <submittedName>
        <fullName evidence="3">Predicted protein</fullName>
    </submittedName>
</protein>
<dbReference type="KEGG" id="mpp:MICPUCDRAFT_55943"/>
<name>C1MNL0_MICPC</name>
<evidence type="ECO:0000313" key="3">
    <source>
        <dbReference type="EMBL" id="EEH58770.1"/>
    </source>
</evidence>
<accession>C1MNL0</accession>
<dbReference type="eggNOG" id="ENOG502S3NP">
    <property type="taxonomic scope" value="Eukaryota"/>
</dbReference>
<evidence type="ECO:0000313" key="4">
    <source>
        <dbReference type="Proteomes" id="UP000001876"/>
    </source>
</evidence>
<gene>
    <name evidence="3" type="ORF">MICPUCDRAFT_55943</name>
</gene>
<evidence type="ECO:0000256" key="1">
    <source>
        <dbReference type="SAM" id="Phobius"/>
    </source>
</evidence>
<dbReference type="RefSeq" id="XP_003057125.1">
    <property type="nucleotide sequence ID" value="XM_003057079.1"/>
</dbReference>
<keyword evidence="1" id="KW-0812">Transmembrane</keyword>
<evidence type="ECO:0000256" key="2">
    <source>
        <dbReference type="SAM" id="SignalP"/>
    </source>
</evidence>
<dbReference type="OMA" id="DAINDCH"/>
<dbReference type="OrthoDB" id="41870at2759"/>
<keyword evidence="4" id="KW-1185">Reference proteome</keyword>
<reference evidence="3 4" key="1">
    <citation type="journal article" date="2009" name="Science">
        <title>Green evolution and dynamic adaptations revealed by genomes of the marine picoeukaryotes Micromonas.</title>
        <authorList>
            <person name="Worden A.Z."/>
            <person name="Lee J.H."/>
            <person name="Mock T."/>
            <person name="Rouze P."/>
            <person name="Simmons M.P."/>
            <person name="Aerts A.L."/>
            <person name="Allen A.E."/>
            <person name="Cuvelier M.L."/>
            <person name="Derelle E."/>
            <person name="Everett M.V."/>
            <person name="Foulon E."/>
            <person name="Grimwood J."/>
            <person name="Gundlach H."/>
            <person name="Henrissat B."/>
            <person name="Napoli C."/>
            <person name="McDonald S.M."/>
            <person name="Parker M.S."/>
            <person name="Rombauts S."/>
            <person name="Salamov A."/>
            <person name="Von Dassow P."/>
            <person name="Badger J.H."/>
            <person name="Coutinho P.M."/>
            <person name="Demir E."/>
            <person name="Dubchak I."/>
            <person name="Gentemann C."/>
            <person name="Eikrem W."/>
            <person name="Gready J.E."/>
            <person name="John U."/>
            <person name="Lanier W."/>
            <person name="Lindquist E.A."/>
            <person name="Lucas S."/>
            <person name="Mayer K.F."/>
            <person name="Moreau H."/>
            <person name="Not F."/>
            <person name="Otillar R."/>
            <person name="Panaud O."/>
            <person name="Pangilinan J."/>
            <person name="Paulsen I."/>
            <person name="Piegu B."/>
            <person name="Poliakov A."/>
            <person name="Robbens S."/>
            <person name="Schmutz J."/>
            <person name="Toulza E."/>
            <person name="Wyss T."/>
            <person name="Zelensky A."/>
            <person name="Zhou K."/>
            <person name="Armbrust E.V."/>
            <person name="Bhattacharya D."/>
            <person name="Goodenough U.W."/>
            <person name="Van de Peer Y."/>
            <person name="Grigoriev I.V."/>
        </authorList>
    </citation>
    <scope>NUCLEOTIDE SEQUENCE [LARGE SCALE GENOMIC DNA]</scope>
    <source>
        <strain evidence="3 4">CCMP1545</strain>
    </source>
</reference>
<dbReference type="GeneID" id="9682107"/>
<sequence length="492" mass="52857">MLRQPALLALLLAGFVGRANALNYMAGYQPLTDVSERQNMDIDLEAMDTDSQYLLGGECGGNCKLNACTGVTSSWSTGEGCNYDGSTVAWNLVAGGAAYNGSPDNTNTAYTIWSNGYGSTASDGVSKRTFFGLASALDNNKGASDSVSMANNKFIKLMKAYWEGTIGLTANAWMTDMVEHAFTGEAVGALNFGTVGRDFRRQAITKGSLYLNVFPYIIWELQDAVNDCKTGSWTGQAWDEGLAFYAGNIGGGAAPSDTGSMQYALADKRCQNFNTCADGFTGQSKVNQEIIALFADGKNNYFSASSNTDQCNMIEHLGDRIIGQMLIPLVQGTVRYLYKTSESQSSKEAGELWAFATAILPFVHAVDPDAAARLYNRAWKHDFSEPWTDIRGAIEGTYGGLGAGDAVGQVSCEAVGDLYDETKTLISAGGCYGEDELEDWEIALIVLGTIALVSFLGCGAYAIWSHVKKQRVQKKYDQLLISKTGAMMPVTV</sequence>
<organism evidence="4">
    <name type="scientific">Micromonas pusilla (strain CCMP1545)</name>
    <name type="common">Picoplanktonic green alga</name>
    <dbReference type="NCBI Taxonomy" id="564608"/>
    <lineage>
        <taxon>Eukaryota</taxon>
        <taxon>Viridiplantae</taxon>
        <taxon>Chlorophyta</taxon>
        <taxon>Mamiellophyceae</taxon>
        <taxon>Mamiellales</taxon>
        <taxon>Mamiellaceae</taxon>
        <taxon>Micromonas</taxon>
    </lineage>
</organism>
<dbReference type="EMBL" id="GG663737">
    <property type="protein sequence ID" value="EEH58770.1"/>
    <property type="molecule type" value="Genomic_DNA"/>
</dbReference>
<proteinExistence type="predicted"/>
<dbReference type="Proteomes" id="UP000001876">
    <property type="component" value="Unassembled WGS sequence"/>
</dbReference>